<comment type="caution">
    <text evidence="2">The sequence shown here is derived from an EMBL/GenBank/DDBJ whole genome shotgun (WGS) entry which is preliminary data.</text>
</comment>
<organism evidence="2 3">
    <name type="scientific">Tetraparma gracilis</name>
    <dbReference type="NCBI Taxonomy" id="2962635"/>
    <lineage>
        <taxon>Eukaryota</taxon>
        <taxon>Sar</taxon>
        <taxon>Stramenopiles</taxon>
        <taxon>Ochrophyta</taxon>
        <taxon>Bolidophyceae</taxon>
        <taxon>Parmales</taxon>
        <taxon>Triparmaceae</taxon>
        <taxon>Tetraparma</taxon>
    </lineage>
</organism>
<accession>A0ABQ6M9J0</accession>
<feature type="non-terminal residue" evidence="2">
    <location>
        <position position="323"/>
    </location>
</feature>
<proteinExistence type="predicted"/>
<protein>
    <submittedName>
        <fullName evidence="2">Uncharacterized protein</fullName>
    </submittedName>
</protein>
<dbReference type="Proteomes" id="UP001165060">
    <property type="component" value="Unassembled WGS sequence"/>
</dbReference>
<dbReference type="EMBL" id="BRYB01002581">
    <property type="protein sequence ID" value="GMI22065.1"/>
    <property type="molecule type" value="Genomic_DNA"/>
</dbReference>
<gene>
    <name evidence="2" type="ORF">TeGR_g7423</name>
</gene>
<evidence type="ECO:0000313" key="2">
    <source>
        <dbReference type="EMBL" id="GMI22065.1"/>
    </source>
</evidence>
<evidence type="ECO:0000256" key="1">
    <source>
        <dbReference type="SAM" id="MobiDB-lite"/>
    </source>
</evidence>
<keyword evidence="3" id="KW-1185">Reference proteome</keyword>
<name>A0ABQ6M9J0_9STRA</name>
<evidence type="ECO:0000313" key="3">
    <source>
        <dbReference type="Proteomes" id="UP001165060"/>
    </source>
</evidence>
<reference evidence="2 3" key="1">
    <citation type="journal article" date="2023" name="Commun. Biol.">
        <title>Genome analysis of Parmales, the sister group of diatoms, reveals the evolutionary specialization of diatoms from phago-mixotrophs to photoautotrophs.</title>
        <authorList>
            <person name="Ban H."/>
            <person name="Sato S."/>
            <person name="Yoshikawa S."/>
            <person name="Yamada K."/>
            <person name="Nakamura Y."/>
            <person name="Ichinomiya M."/>
            <person name="Sato N."/>
            <person name="Blanc-Mathieu R."/>
            <person name="Endo H."/>
            <person name="Kuwata A."/>
            <person name="Ogata H."/>
        </authorList>
    </citation>
    <scope>NUCLEOTIDE SEQUENCE [LARGE SCALE GENOMIC DNA]</scope>
</reference>
<sequence length="323" mass="35632">MVPSATLTQTHQWKLLHAKQATEMGVKEHTAATKLLHERKVAGSLEEAVGNLTLTFDGRLLPTACRGAQGKLDKQAREVFFEKCLEEEIARVKLINDEIIEHPGYLWTPEPGQESEDGPASGRSGNKNQFLLLEEPTSILFLKDNLTFMRALKSPANSKWRERSPTAKWVRRAMEAFCSENIFATANYANGTFVIAELSSNTFVSQEMNGIFESLDGVIVDGENGITPDLCVNAIERIVQLAESGQLPASSLRIEKTDDELNNIRRKTFPAGKTCGGQDAPTNSVVEWGAFCLNTRNFLPTGTRVWKSWTDSRATKACPGGMA</sequence>
<feature type="region of interest" description="Disordered" evidence="1">
    <location>
        <begin position="105"/>
        <end position="127"/>
    </location>
</feature>